<feature type="transmembrane region" description="Helical" evidence="1">
    <location>
        <begin position="38"/>
        <end position="59"/>
    </location>
</feature>
<accession>A0A7C3FA75</accession>
<feature type="transmembrane region" description="Helical" evidence="1">
    <location>
        <begin position="142"/>
        <end position="175"/>
    </location>
</feature>
<feature type="transmembrane region" description="Helical" evidence="1">
    <location>
        <begin position="257"/>
        <end position="276"/>
    </location>
</feature>
<feature type="transmembrane region" description="Helical" evidence="1">
    <location>
        <begin position="9"/>
        <end position="26"/>
    </location>
</feature>
<dbReference type="GO" id="GO:0004175">
    <property type="term" value="F:endopeptidase activity"/>
    <property type="evidence" value="ECO:0007669"/>
    <property type="project" value="UniProtKB-ARBA"/>
</dbReference>
<feature type="transmembrane region" description="Helical" evidence="1">
    <location>
        <begin position="232"/>
        <end position="251"/>
    </location>
</feature>
<feature type="transmembrane region" description="Helical" evidence="1">
    <location>
        <begin position="195"/>
        <end position="220"/>
    </location>
</feature>
<keyword evidence="3" id="KW-0482">Metalloprotease</keyword>
<keyword evidence="1" id="KW-1133">Transmembrane helix</keyword>
<name>A0A7C3FA75_9CREN</name>
<evidence type="ECO:0000313" key="3">
    <source>
        <dbReference type="EMBL" id="HFK20287.1"/>
    </source>
</evidence>
<evidence type="ECO:0000256" key="1">
    <source>
        <dbReference type="SAM" id="Phobius"/>
    </source>
</evidence>
<keyword evidence="1" id="KW-0812">Transmembrane</keyword>
<protein>
    <submittedName>
        <fullName evidence="3">CPBP family intramembrane metalloprotease</fullName>
    </submittedName>
</protein>
<feature type="transmembrane region" description="Helical" evidence="1">
    <location>
        <begin position="80"/>
        <end position="100"/>
    </location>
</feature>
<organism evidence="3">
    <name type="scientific">Candidatus Methanomethylicus mesodigestus</name>
    <dbReference type="NCBI Taxonomy" id="1867258"/>
    <lineage>
        <taxon>Archaea</taxon>
        <taxon>Thermoproteota</taxon>
        <taxon>Methanosuratincolia</taxon>
        <taxon>Candidatus Methanomethylicales</taxon>
        <taxon>Candidatus Methanomethylicaceae</taxon>
        <taxon>Candidatus Methanomethylicus</taxon>
    </lineage>
</organism>
<comment type="caution">
    <text evidence="3">The sequence shown here is derived from an EMBL/GenBank/DDBJ whole genome shotgun (WGS) entry which is preliminary data.</text>
</comment>
<dbReference type="InterPro" id="IPR003675">
    <property type="entry name" value="Rce1/LyrA-like_dom"/>
</dbReference>
<gene>
    <name evidence="3" type="ORF">ENS19_03300</name>
</gene>
<feature type="domain" description="CAAX prenyl protease 2/Lysostaphin resistance protein A-like" evidence="2">
    <location>
        <begin position="162"/>
        <end position="269"/>
    </location>
</feature>
<dbReference type="GO" id="GO:0080120">
    <property type="term" value="P:CAAX-box protein maturation"/>
    <property type="evidence" value="ECO:0007669"/>
    <property type="project" value="UniProtKB-ARBA"/>
</dbReference>
<dbReference type="GO" id="GO:0008237">
    <property type="term" value="F:metallopeptidase activity"/>
    <property type="evidence" value="ECO:0007669"/>
    <property type="project" value="UniProtKB-KW"/>
</dbReference>
<dbReference type="Pfam" id="PF02517">
    <property type="entry name" value="Rce1-like"/>
    <property type="match status" value="1"/>
</dbReference>
<evidence type="ECO:0000259" key="2">
    <source>
        <dbReference type="Pfam" id="PF02517"/>
    </source>
</evidence>
<keyword evidence="1" id="KW-0472">Membrane</keyword>
<reference evidence="3" key="1">
    <citation type="journal article" date="2020" name="mSystems">
        <title>Genome- and Community-Level Interaction Insights into Carbon Utilization and Element Cycling Functions of Hydrothermarchaeota in Hydrothermal Sediment.</title>
        <authorList>
            <person name="Zhou Z."/>
            <person name="Liu Y."/>
            <person name="Xu W."/>
            <person name="Pan J."/>
            <person name="Luo Z.H."/>
            <person name="Li M."/>
        </authorList>
    </citation>
    <scope>NUCLEOTIDE SEQUENCE [LARGE SCALE GENOMIC DNA]</scope>
    <source>
        <strain evidence="3">SpSt-468</strain>
    </source>
</reference>
<proteinExistence type="predicted"/>
<sequence length="277" mass="31018">MFGKKIKNLLSVIFVFAFFLIVVWVFNSSPLYLLQREILHWNYFSHVLMISVSVVATALTKRGLRSIGLTNINFRNDVRIAMPCMIVAAGYIPQLFFPSLLNDEPLNSLFQIMATLLALLLVSRERTGDEGALSSQREERPIILPIFSIFIMANIIDSELVVSTVIFQFFFVGFGEEIMFRGYVQSRLNEGFGYTWNYAGVKFGPGLFITSFLFGIIHLLNPCNPFTGQYALAVNSGIISTFTGFLFGFVREKTGNIIAPSLAHGLLNLGIIIPMLS</sequence>
<dbReference type="GO" id="GO:0006508">
    <property type="term" value="P:proteolysis"/>
    <property type="evidence" value="ECO:0007669"/>
    <property type="project" value="UniProtKB-KW"/>
</dbReference>
<dbReference type="EMBL" id="DSTX01000003">
    <property type="protein sequence ID" value="HFK20287.1"/>
    <property type="molecule type" value="Genomic_DNA"/>
</dbReference>
<keyword evidence="3" id="KW-0378">Hydrolase</keyword>
<keyword evidence="3" id="KW-0645">Protease</keyword>
<dbReference type="AlphaFoldDB" id="A0A7C3FA75"/>